<dbReference type="Proteomes" id="UP001454036">
    <property type="component" value="Unassembled WGS sequence"/>
</dbReference>
<dbReference type="AlphaFoldDB" id="A0AAV3PW30"/>
<comment type="caution">
    <text evidence="2">The sequence shown here is derived from an EMBL/GenBank/DDBJ whole genome shotgun (WGS) entry which is preliminary data.</text>
</comment>
<proteinExistence type="predicted"/>
<organism evidence="2 3">
    <name type="scientific">Lithospermum erythrorhizon</name>
    <name type="common">Purple gromwell</name>
    <name type="synonym">Lithospermum officinale var. erythrorhizon</name>
    <dbReference type="NCBI Taxonomy" id="34254"/>
    <lineage>
        <taxon>Eukaryota</taxon>
        <taxon>Viridiplantae</taxon>
        <taxon>Streptophyta</taxon>
        <taxon>Embryophyta</taxon>
        <taxon>Tracheophyta</taxon>
        <taxon>Spermatophyta</taxon>
        <taxon>Magnoliopsida</taxon>
        <taxon>eudicotyledons</taxon>
        <taxon>Gunneridae</taxon>
        <taxon>Pentapetalae</taxon>
        <taxon>asterids</taxon>
        <taxon>lamiids</taxon>
        <taxon>Boraginales</taxon>
        <taxon>Boraginaceae</taxon>
        <taxon>Boraginoideae</taxon>
        <taxon>Lithospermeae</taxon>
        <taxon>Lithospermum</taxon>
    </lineage>
</organism>
<feature type="compositionally biased region" description="Low complexity" evidence="1">
    <location>
        <begin position="51"/>
        <end position="63"/>
    </location>
</feature>
<evidence type="ECO:0000256" key="1">
    <source>
        <dbReference type="SAM" id="MobiDB-lite"/>
    </source>
</evidence>
<keyword evidence="3" id="KW-1185">Reference proteome</keyword>
<gene>
    <name evidence="2" type="ORF">LIER_12486</name>
</gene>
<feature type="region of interest" description="Disordered" evidence="1">
    <location>
        <begin position="24"/>
        <end position="63"/>
    </location>
</feature>
<sequence length="154" mass="17213">MLTILYFLHSANATVLLARKNYQDGNSSSKSDPVDIHNDIESRKQGGAAGGSLSSGLNRSTGGSKMDQTIIYVVRPLTHSRTQITTLNKAYGDEGIHSRVTIRDLVEDHIIHIVTNLSARGKKGHERKEWLNILCDWMVKTFNEKRLELLLKAN</sequence>
<protein>
    <submittedName>
        <fullName evidence="2">Uncharacterized protein</fullName>
    </submittedName>
</protein>
<feature type="compositionally biased region" description="Basic and acidic residues" evidence="1">
    <location>
        <begin position="32"/>
        <end position="44"/>
    </location>
</feature>
<reference evidence="2 3" key="1">
    <citation type="submission" date="2024-01" db="EMBL/GenBank/DDBJ databases">
        <title>The complete chloroplast genome sequence of Lithospermum erythrorhizon: insights into the phylogenetic relationship among Boraginaceae species and the maternal lineages of purple gromwells.</title>
        <authorList>
            <person name="Okada T."/>
            <person name="Watanabe K."/>
        </authorList>
    </citation>
    <scope>NUCLEOTIDE SEQUENCE [LARGE SCALE GENOMIC DNA]</scope>
</reference>
<evidence type="ECO:0000313" key="2">
    <source>
        <dbReference type="EMBL" id="GAA0154535.1"/>
    </source>
</evidence>
<name>A0AAV3PW30_LITER</name>
<dbReference type="EMBL" id="BAABME010002416">
    <property type="protein sequence ID" value="GAA0154535.1"/>
    <property type="molecule type" value="Genomic_DNA"/>
</dbReference>
<evidence type="ECO:0000313" key="3">
    <source>
        <dbReference type="Proteomes" id="UP001454036"/>
    </source>
</evidence>
<accession>A0AAV3PW30</accession>